<evidence type="ECO:0000259" key="8">
    <source>
        <dbReference type="Pfam" id="PF02866"/>
    </source>
</evidence>
<dbReference type="EC" id="1.1.1.37" evidence="6"/>
<gene>
    <name evidence="6" type="primary">mdh</name>
    <name evidence="9" type="ORF">H6A60_10665</name>
</gene>
<dbReference type="InterPro" id="IPR010945">
    <property type="entry name" value="Malate_DH_type2"/>
</dbReference>
<dbReference type="EMBL" id="JACJJC010000027">
    <property type="protein sequence ID" value="MBM6704934.1"/>
    <property type="molecule type" value="Genomic_DNA"/>
</dbReference>
<feature type="active site" description="Proton acceptor" evidence="6">
    <location>
        <position position="190"/>
    </location>
</feature>
<dbReference type="GO" id="GO:0030060">
    <property type="term" value="F:L-malate dehydrogenase (NAD+) activity"/>
    <property type="evidence" value="ECO:0007669"/>
    <property type="project" value="UniProtKB-EC"/>
</dbReference>
<comment type="caution">
    <text evidence="9">The sequence shown here is derived from an EMBL/GenBank/DDBJ whole genome shotgun (WGS) entry which is preliminary data.</text>
</comment>
<sequence length="328" mass="35465">MMQEPIRVAVTGSAGQIGYSILFRIAAGAMFGRDRPVHLSLLERDHPTSRSALKGVMMELEDCAFPLLAGMSATTNPKEAFRDCDVALLIGARPRGPGMERADLLESNARIFIEQGRALDEVAKRSVKVLVVGNPCNTNAWIAMKSAPSLSPKCFTAMVRLDQNRAISMLAAKTGAKASHVHQVAVWGNHSPTVFADLLHATVDGTRALELVDRDWYEKTLLTTLARRGTSIIQSRGASSAASAANAAIDTMRDWVLGSMGEWVSMGVVSDGSYGIPEGLVCGMPCVCRNGDYEIVQGLGFDDFAKARIERTVRELEAERDAIAPLFR</sequence>
<feature type="binding site" evidence="6">
    <location>
        <position position="101"/>
    </location>
    <ligand>
        <name>substrate</name>
    </ligand>
</feature>
<comment type="function">
    <text evidence="1 6">Catalyzes the reversible oxidation of malate to oxaloacetate.</text>
</comment>
<evidence type="ECO:0000256" key="6">
    <source>
        <dbReference type="HAMAP-Rule" id="MF_01517"/>
    </source>
</evidence>
<evidence type="ECO:0000256" key="3">
    <source>
        <dbReference type="ARBA" id="ARBA00022532"/>
    </source>
</evidence>
<dbReference type="InterPro" id="IPR036291">
    <property type="entry name" value="NAD(P)-bd_dom_sf"/>
</dbReference>
<dbReference type="Proteomes" id="UP000715095">
    <property type="component" value="Unassembled WGS sequence"/>
</dbReference>
<dbReference type="PANTHER" id="PTHR23382">
    <property type="entry name" value="MALATE DEHYDROGENASE"/>
    <property type="match status" value="1"/>
</dbReference>
<dbReference type="Gene3D" id="3.40.50.720">
    <property type="entry name" value="NAD(P)-binding Rossmann-like Domain"/>
    <property type="match status" value="1"/>
</dbReference>
<feature type="domain" description="Lactate/malate dehydrogenase C-terminal" evidence="8">
    <location>
        <begin position="160"/>
        <end position="321"/>
    </location>
</feature>
<keyword evidence="10" id="KW-1185">Reference proteome</keyword>
<organism evidence="9 10">
    <name type="scientific">Sutterella massiliensis</name>
    <dbReference type="NCBI Taxonomy" id="1816689"/>
    <lineage>
        <taxon>Bacteria</taxon>
        <taxon>Pseudomonadati</taxon>
        <taxon>Pseudomonadota</taxon>
        <taxon>Betaproteobacteria</taxon>
        <taxon>Burkholderiales</taxon>
        <taxon>Sutterellaceae</taxon>
        <taxon>Sutterella</taxon>
    </lineage>
</organism>
<evidence type="ECO:0000313" key="9">
    <source>
        <dbReference type="EMBL" id="MBM6704934.1"/>
    </source>
</evidence>
<feature type="binding site" evidence="6">
    <location>
        <position position="95"/>
    </location>
    <ligand>
        <name>substrate</name>
    </ligand>
</feature>
<dbReference type="CDD" id="cd01338">
    <property type="entry name" value="MDH_chloroplast-like"/>
    <property type="match status" value="1"/>
</dbReference>
<comment type="similarity">
    <text evidence="2 6">Belongs to the LDH/MDH superfamily. MDH type 2 family.</text>
</comment>
<dbReference type="HAMAP" id="MF_01517">
    <property type="entry name" value="Malate_dehydrog_2"/>
    <property type="match status" value="1"/>
</dbReference>
<evidence type="ECO:0000256" key="2">
    <source>
        <dbReference type="ARBA" id="ARBA00009613"/>
    </source>
</evidence>
<evidence type="ECO:0000259" key="7">
    <source>
        <dbReference type="Pfam" id="PF00056"/>
    </source>
</evidence>
<feature type="binding site" evidence="6">
    <location>
        <begin position="132"/>
        <end position="134"/>
    </location>
    <ligand>
        <name>NAD(+)</name>
        <dbReference type="ChEBI" id="CHEBI:57540"/>
    </ligand>
</feature>
<dbReference type="PIRSF" id="PIRSF000102">
    <property type="entry name" value="Lac_mal_DH"/>
    <property type="match status" value="1"/>
</dbReference>
<keyword evidence="3 6" id="KW-0816">Tricarboxylic acid cycle</keyword>
<evidence type="ECO:0000256" key="5">
    <source>
        <dbReference type="ARBA" id="ARBA00023027"/>
    </source>
</evidence>
<dbReference type="InterPro" id="IPR001557">
    <property type="entry name" value="L-lactate/malate_DH"/>
</dbReference>
<proteinExistence type="inferred from homology"/>
<evidence type="ECO:0000256" key="1">
    <source>
        <dbReference type="ARBA" id="ARBA00003966"/>
    </source>
</evidence>
<feature type="binding site" evidence="6">
    <location>
        <position position="115"/>
    </location>
    <ligand>
        <name>NAD(+)</name>
        <dbReference type="ChEBI" id="CHEBI:57540"/>
    </ligand>
</feature>
<dbReference type="NCBIfam" id="TIGR01759">
    <property type="entry name" value="MalateDH-SF1"/>
    <property type="match status" value="1"/>
</dbReference>
<keyword evidence="5 6" id="KW-0520">NAD</keyword>
<feature type="binding site" evidence="6">
    <location>
        <position position="134"/>
    </location>
    <ligand>
        <name>substrate</name>
    </ligand>
</feature>
<dbReference type="SUPFAM" id="SSF56327">
    <property type="entry name" value="LDH C-terminal domain-like"/>
    <property type="match status" value="1"/>
</dbReference>
<dbReference type="InterPro" id="IPR015955">
    <property type="entry name" value="Lactate_DH/Glyco_Ohase_4_C"/>
</dbReference>
<dbReference type="InterPro" id="IPR001236">
    <property type="entry name" value="Lactate/malate_DH_N"/>
</dbReference>
<feature type="binding site" evidence="6">
    <location>
        <position position="108"/>
    </location>
    <ligand>
        <name>NAD(+)</name>
        <dbReference type="ChEBI" id="CHEBI:57540"/>
    </ligand>
</feature>
<dbReference type="InterPro" id="IPR022383">
    <property type="entry name" value="Lactate/malate_DH_C"/>
</dbReference>
<dbReference type="NCBIfam" id="NF003916">
    <property type="entry name" value="PRK05442.1"/>
    <property type="match status" value="1"/>
</dbReference>
<protein>
    <recommendedName>
        <fullName evidence="6">Malate dehydrogenase</fullName>
        <ecNumber evidence="6">1.1.1.37</ecNumber>
    </recommendedName>
</protein>
<reference evidence="9 10" key="1">
    <citation type="journal article" date="2021" name="Sci. Rep.">
        <title>The distribution of antibiotic resistance genes in chicken gut microbiota commensals.</title>
        <authorList>
            <person name="Juricova H."/>
            <person name="Matiasovicova J."/>
            <person name="Kubasova T."/>
            <person name="Cejkova D."/>
            <person name="Rychlik I."/>
        </authorList>
    </citation>
    <scope>NUCLEOTIDE SEQUENCE [LARGE SCALE GENOMIC DNA]</scope>
    <source>
        <strain evidence="9 10">An829</strain>
    </source>
</reference>
<feature type="domain" description="Lactate/malate dehydrogenase N-terminal" evidence="7">
    <location>
        <begin position="7"/>
        <end position="154"/>
    </location>
</feature>
<dbReference type="Gene3D" id="3.90.110.10">
    <property type="entry name" value="Lactate dehydrogenase/glycoside hydrolase, family 4, C-terminal"/>
    <property type="match status" value="1"/>
</dbReference>
<dbReference type="Pfam" id="PF02866">
    <property type="entry name" value="Ldh_1_C"/>
    <property type="match status" value="1"/>
</dbReference>
<comment type="caution">
    <text evidence="6">Lacks conserved residue(s) required for the propagation of feature annotation.</text>
</comment>
<dbReference type="Pfam" id="PF00056">
    <property type="entry name" value="Ldh_1_N"/>
    <property type="match status" value="1"/>
</dbReference>
<evidence type="ECO:0000313" key="10">
    <source>
        <dbReference type="Proteomes" id="UP000715095"/>
    </source>
</evidence>
<keyword evidence="4 6" id="KW-0560">Oxidoreductase</keyword>
<comment type="catalytic activity">
    <reaction evidence="6">
        <text>(S)-malate + NAD(+) = oxaloacetate + NADH + H(+)</text>
        <dbReference type="Rhea" id="RHEA:21432"/>
        <dbReference type="ChEBI" id="CHEBI:15378"/>
        <dbReference type="ChEBI" id="CHEBI:15589"/>
        <dbReference type="ChEBI" id="CHEBI:16452"/>
        <dbReference type="ChEBI" id="CHEBI:57540"/>
        <dbReference type="ChEBI" id="CHEBI:57945"/>
        <dbReference type="EC" id="1.1.1.37"/>
    </reaction>
</comment>
<feature type="binding site" evidence="6">
    <location>
        <position position="165"/>
    </location>
    <ligand>
        <name>substrate</name>
    </ligand>
</feature>
<accession>A0ABS2DUG4</accession>
<evidence type="ECO:0000256" key="4">
    <source>
        <dbReference type="ARBA" id="ARBA00023002"/>
    </source>
</evidence>
<name>A0ABS2DUG4_9BURK</name>
<dbReference type="SUPFAM" id="SSF51735">
    <property type="entry name" value="NAD(P)-binding Rossmann-fold domains"/>
    <property type="match status" value="1"/>
</dbReference>